<dbReference type="PANTHER" id="PTHR30003:SF0">
    <property type="entry name" value="GLYCOLATE PERMEASE GLCA-RELATED"/>
    <property type="match status" value="1"/>
</dbReference>
<feature type="transmembrane region" description="Helical" evidence="8">
    <location>
        <begin position="275"/>
        <end position="291"/>
    </location>
</feature>
<sequence>MTDSLLLALPLLSILLTMAWLRWRAATAALLAIAIALSVAWWRYPQNSSGLFLSLLPGSAAEAGLMSLTILWIIFAALAIHMLQQRSGALASIQQQLARLHPDPKVSALFISWFFSLFMEGAAGFGTSAALTAPFLVSAGFGRVQAVILALFGHAVGVMFGAVGTPVLAQATITGFAPAALAQASVLFAVPGIFILPLAMTRTLSVRNPGLALLTGFSFFVPFAALAWWTGPELPTLVGALAGALIFTLITRIWPTAFTPGNNVPLGIEMKWRPYAPYLVLICLVLITRLQPDLREALQSFIWQWQWGEFEASMQPAYHPGTLLFISFIMTAVIQQQQLRNVMHAIRQAALRLLPVAIALLLMLFLSRLMVHTGLIIDLGYALASASGVSWVVWAALVGLIGTFITGSATASNVLFSEFQMAAADQATVARLPMLGAQNYGAALGNMVCPHNIIAAGATVQLKGMEGQVLRATLPVALLLVACGGVIALLLTRLAF</sequence>
<evidence type="ECO:0000256" key="3">
    <source>
        <dbReference type="ARBA" id="ARBA00022448"/>
    </source>
</evidence>
<feature type="transmembrane region" description="Helical" evidence="8">
    <location>
        <begin position="110"/>
        <end position="136"/>
    </location>
</feature>
<feature type="transmembrane region" description="Helical" evidence="8">
    <location>
        <begin position="211"/>
        <end position="230"/>
    </location>
</feature>
<reference evidence="9 10" key="1">
    <citation type="journal article" date="2011" name="Front. Microbiol.">
        <title>Genomic signatures of strain selection and enhancement in Bacillus atrophaeus var. globigii, a historical biowarfare simulant.</title>
        <authorList>
            <person name="Gibbons H.S."/>
            <person name="Broomall S.M."/>
            <person name="McNew L.A."/>
            <person name="Daligault H."/>
            <person name="Chapman C."/>
            <person name="Bruce D."/>
            <person name="Karavis M."/>
            <person name="Krepps M."/>
            <person name="McGregor P.A."/>
            <person name="Hong C."/>
            <person name="Park K.H."/>
            <person name="Akmal A."/>
            <person name="Feldman A."/>
            <person name="Lin J.S."/>
            <person name="Chang W.E."/>
            <person name="Higgs B.W."/>
            <person name="Demirev P."/>
            <person name="Lindquist J."/>
            <person name="Liem A."/>
            <person name="Fochler E."/>
            <person name="Read T.D."/>
            <person name="Tapia R."/>
            <person name="Johnson S."/>
            <person name="Bishop-Lilly K.A."/>
            <person name="Detter C."/>
            <person name="Han C."/>
            <person name="Sozhamannan S."/>
            <person name="Rosenzweig C.N."/>
            <person name="Skowronski E.W."/>
        </authorList>
    </citation>
    <scope>NUCLEOTIDE SEQUENCE [LARGE SCALE GENOMIC DNA]</scope>
    <source>
        <strain evidence="9 10">Y4G10-17</strain>
    </source>
</reference>
<keyword evidence="5 8" id="KW-0812">Transmembrane</keyword>
<evidence type="ECO:0000256" key="1">
    <source>
        <dbReference type="ARBA" id="ARBA00004651"/>
    </source>
</evidence>
<feature type="transmembrane region" description="Helical" evidence="8">
    <location>
        <begin position="65"/>
        <end position="83"/>
    </location>
</feature>
<proteinExistence type="inferred from homology"/>
<keyword evidence="8" id="KW-0997">Cell inner membrane</keyword>
<dbReference type="GO" id="GO:0015295">
    <property type="term" value="F:solute:proton symporter activity"/>
    <property type="evidence" value="ECO:0007669"/>
    <property type="project" value="TreeGrafter"/>
</dbReference>
<comment type="subcellular location">
    <subcellularLocation>
        <location evidence="8">Cell inner membrane</location>
        <topology evidence="8">Multi-pass membrane protein</topology>
    </subcellularLocation>
    <subcellularLocation>
        <location evidence="1">Cell membrane</location>
        <topology evidence="1">Multi-pass membrane protein</topology>
    </subcellularLocation>
</comment>
<dbReference type="GO" id="GO:0005886">
    <property type="term" value="C:plasma membrane"/>
    <property type="evidence" value="ECO:0007669"/>
    <property type="project" value="UniProtKB-SubCell"/>
</dbReference>
<keyword evidence="4" id="KW-1003">Cell membrane</keyword>
<feature type="transmembrane region" description="Helical" evidence="8">
    <location>
        <begin position="391"/>
        <end position="416"/>
    </location>
</feature>
<dbReference type="InterPro" id="IPR003804">
    <property type="entry name" value="Lactate_perm"/>
</dbReference>
<dbReference type="GO" id="GO:0015129">
    <property type="term" value="F:lactate transmembrane transporter activity"/>
    <property type="evidence" value="ECO:0007669"/>
    <property type="project" value="UniProtKB-UniRule"/>
</dbReference>
<feature type="transmembrane region" description="Helical" evidence="8">
    <location>
        <begin position="236"/>
        <end position="254"/>
    </location>
</feature>
<accession>A0A432WLI5</accession>
<feature type="transmembrane region" description="Helical" evidence="8">
    <location>
        <begin position="175"/>
        <end position="199"/>
    </location>
</feature>
<feature type="transmembrane region" description="Helical" evidence="8">
    <location>
        <begin position="29"/>
        <end position="44"/>
    </location>
</feature>
<evidence type="ECO:0000256" key="5">
    <source>
        <dbReference type="ARBA" id="ARBA00022692"/>
    </source>
</evidence>
<dbReference type="EMBL" id="PIPO01000001">
    <property type="protein sequence ID" value="RUO34618.1"/>
    <property type="molecule type" value="Genomic_DNA"/>
</dbReference>
<keyword evidence="7 8" id="KW-0472">Membrane</keyword>
<evidence type="ECO:0000313" key="10">
    <source>
        <dbReference type="Proteomes" id="UP000287823"/>
    </source>
</evidence>
<comment type="function">
    <text evidence="8">Uptake of L-lactate across the membrane. Can also transport D-lactate and glycolate.</text>
</comment>
<evidence type="ECO:0000313" key="9">
    <source>
        <dbReference type="EMBL" id="RUO34618.1"/>
    </source>
</evidence>
<comment type="similarity">
    <text evidence="2 8">Belongs to the lactate permease family.</text>
</comment>
<keyword evidence="10" id="KW-1185">Reference proteome</keyword>
<evidence type="ECO:0000256" key="4">
    <source>
        <dbReference type="ARBA" id="ARBA00022475"/>
    </source>
</evidence>
<keyword evidence="6 8" id="KW-1133">Transmembrane helix</keyword>
<evidence type="ECO:0000256" key="6">
    <source>
        <dbReference type="ARBA" id="ARBA00022989"/>
    </source>
</evidence>
<name>A0A432WLI5_9GAMM</name>
<feature type="transmembrane region" description="Helical" evidence="8">
    <location>
        <begin position="148"/>
        <end position="169"/>
    </location>
</feature>
<comment type="caution">
    <text evidence="9">The sequence shown here is derived from an EMBL/GenBank/DDBJ whole genome shotgun (WGS) entry which is preliminary data.</text>
</comment>
<evidence type="ECO:0000256" key="8">
    <source>
        <dbReference type="RuleBase" id="RU365092"/>
    </source>
</evidence>
<dbReference type="AlphaFoldDB" id="A0A432WLI5"/>
<organism evidence="9 10">
    <name type="scientific">Aliidiomarina soli</name>
    <dbReference type="NCBI Taxonomy" id="1928574"/>
    <lineage>
        <taxon>Bacteria</taxon>
        <taxon>Pseudomonadati</taxon>
        <taxon>Pseudomonadota</taxon>
        <taxon>Gammaproteobacteria</taxon>
        <taxon>Alteromonadales</taxon>
        <taxon>Idiomarinaceae</taxon>
        <taxon>Aliidiomarina</taxon>
    </lineage>
</organism>
<dbReference type="Pfam" id="PF02652">
    <property type="entry name" value="Lactate_perm"/>
    <property type="match status" value="1"/>
</dbReference>
<dbReference type="Proteomes" id="UP000287823">
    <property type="component" value="Unassembled WGS sequence"/>
</dbReference>
<feature type="transmembrane region" description="Helical" evidence="8">
    <location>
        <begin position="472"/>
        <end position="491"/>
    </location>
</feature>
<feature type="transmembrane region" description="Helical" evidence="8">
    <location>
        <begin position="317"/>
        <end position="337"/>
    </location>
</feature>
<protein>
    <recommendedName>
        <fullName evidence="8">L-lactate permease</fullName>
    </recommendedName>
</protein>
<feature type="transmembrane region" description="Helical" evidence="8">
    <location>
        <begin position="349"/>
        <end position="371"/>
    </location>
</feature>
<evidence type="ECO:0000256" key="7">
    <source>
        <dbReference type="ARBA" id="ARBA00023136"/>
    </source>
</evidence>
<evidence type="ECO:0000256" key="2">
    <source>
        <dbReference type="ARBA" id="ARBA00010100"/>
    </source>
</evidence>
<gene>
    <name evidence="9" type="ORF">CWE14_01040</name>
</gene>
<dbReference type="PANTHER" id="PTHR30003">
    <property type="entry name" value="L-LACTATE PERMEASE"/>
    <property type="match status" value="1"/>
</dbReference>
<keyword evidence="3 8" id="KW-0813">Transport</keyword>
<dbReference type="RefSeq" id="WP_126797677.1">
    <property type="nucleotide sequence ID" value="NZ_PIPO01000001.1"/>
</dbReference>